<dbReference type="Proteomes" id="UP000000419">
    <property type="component" value="Chromosome II"/>
</dbReference>
<gene>
    <name evidence="1" type="ordered locus">BMEII0480</name>
</gene>
<accession>Q8YCP8</accession>
<name>Q8YCP8_BRUME</name>
<protein>
    <submittedName>
        <fullName evidence="1">Uncharacterized protein</fullName>
    </submittedName>
</protein>
<dbReference type="PIR" id="AG3569">
    <property type="entry name" value="AG3569"/>
</dbReference>
<dbReference type="AlphaFoldDB" id="Q8YCP8"/>
<keyword evidence="2" id="KW-1185">Reference proteome</keyword>
<sequence>MLLSALCDPKARLILSSRISLKGKDAACMKYLSGKRSLKFRERLAV</sequence>
<proteinExistence type="predicted"/>
<dbReference type="KEGG" id="bme:BMEII0480"/>
<reference evidence="1 2" key="1">
    <citation type="journal article" date="2002" name="Proc. Natl. Acad. Sci. U.S.A.">
        <title>The genome sequence of the facultative intracellular pathogen Brucella melitensis.</title>
        <authorList>
            <person name="DelVecchio V.G."/>
            <person name="Kapatral V."/>
            <person name="Redkar R.J."/>
            <person name="Patra G."/>
            <person name="Mujer C."/>
            <person name="Los T."/>
            <person name="Ivanova N."/>
            <person name="Anderson I."/>
            <person name="Bhattacharyya A."/>
            <person name="Lykidis A."/>
            <person name="Reznik G."/>
            <person name="Jablonski L."/>
            <person name="Larsen N."/>
            <person name="D'Souza M."/>
            <person name="Bernal A."/>
            <person name="Mazur M."/>
            <person name="Goltsman E."/>
            <person name="Selkov E."/>
            <person name="Elzer P.H."/>
            <person name="Hagius S."/>
            <person name="O'Callaghan D."/>
            <person name="Letesson J.J."/>
            <person name="Haselkorn R."/>
            <person name="Kyrpides N."/>
            <person name="Overbeek R."/>
        </authorList>
    </citation>
    <scope>NUCLEOTIDE SEQUENCE [LARGE SCALE GENOMIC DNA]</scope>
    <source>
        <strain evidence="2">ATCC 23456 / CCUG 17765 / NCTC 10094 / 16M</strain>
    </source>
</reference>
<evidence type="ECO:0000313" key="2">
    <source>
        <dbReference type="Proteomes" id="UP000000419"/>
    </source>
</evidence>
<dbReference type="EMBL" id="AE008918">
    <property type="protein sequence ID" value="AAL53722.1"/>
    <property type="molecule type" value="Genomic_DNA"/>
</dbReference>
<evidence type="ECO:0000313" key="1">
    <source>
        <dbReference type="EMBL" id="AAL53722.1"/>
    </source>
</evidence>
<organism evidence="1 2">
    <name type="scientific">Brucella melitensis biotype 1 (strain ATCC 23456 / CCUG 17765 / NCTC 10094 / 16M)</name>
    <dbReference type="NCBI Taxonomy" id="224914"/>
    <lineage>
        <taxon>Bacteria</taxon>
        <taxon>Pseudomonadati</taxon>
        <taxon>Pseudomonadota</taxon>
        <taxon>Alphaproteobacteria</taxon>
        <taxon>Hyphomicrobiales</taxon>
        <taxon>Brucellaceae</taxon>
        <taxon>Brucella/Ochrobactrum group</taxon>
        <taxon>Brucella</taxon>
    </lineage>
</organism>